<dbReference type="SUPFAM" id="SSF53254">
    <property type="entry name" value="Phosphoglycerate mutase-like"/>
    <property type="match status" value="1"/>
</dbReference>
<reference evidence="1 2" key="2">
    <citation type="submission" date="2020-03" db="EMBL/GenBank/DDBJ databases">
        <authorList>
            <person name="Ichikawa N."/>
            <person name="Kimura A."/>
            <person name="Kitahashi Y."/>
            <person name="Uohara A."/>
        </authorList>
    </citation>
    <scope>NUCLEOTIDE SEQUENCE [LARGE SCALE GENOMIC DNA]</scope>
    <source>
        <strain evidence="1 2">NBRC 108638</strain>
    </source>
</reference>
<dbReference type="Pfam" id="PF00300">
    <property type="entry name" value="His_Phos_1"/>
    <property type="match status" value="1"/>
</dbReference>
<dbReference type="EMBL" id="BLPG01000001">
    <property type="protein sequence ID" value="GFJ90484.1"/>
    <property type="molecule type" value="Genomic_DNA"/>
</dbReference>
<keyword evidence="2" id="KW-1185">Reference proteome</keyword>
<gene>
    <name evidence="1" type="ORF">Prum_041260</name>
</gene>
<protein>
    <submittedName>
        <fullName evidence="1">Phosphohistidine phosphatase</fullName>
    </submittedName>
</protein>
<dbReference type="CDD" id="cd07067">
    <property type="entry name" value="HP_PGM_like"/>
    <property type="match status" value="1"/>
</dbReference>
<sequence length="165" mass="17174">MTERTLVLLRHAKAERPAGIADIDRPLTARGHADAAAAGAWLHRHEIAPDSVICSPSKRTRQTWHGVALALGGSGPAVSYEPGVYDGGGRDLLELVQGVPDSVRTVLLIGHNPSVSDLSALLDPGTSLDSDGLRTSGIAVHRFAGSWSSCKPGTAAMDSTHTARG</sequence>
<dbReference type="PANTHER" id="PTHR47623:SF1">
    <property type="entry name" value="OS09G0287300 PROTEIN"/>
    <property type="match status" value="1"/>
</dbReference>
<dbReference type="InterPro" id="IPR013078">
    <property type="entry name" value="His_Pase_superF_clade-1"/>
</dbReference>
<dbReference type="Proteomes" id="UP000482960">
    <property type="component" value="Unassembled WGS sequence"/>
</dbReference>
<dbReference type="Gene3D" id="3.40.50.1240">
    <property type="entry name" value="Phosphoglycerate mutase-like"/>
    <property type="match status" value="1"/>
</dbReference>
<reference evidence="1 2" key="1">
    <citation type="submission" date="2020-03" db="EMBL/GenBank/DDBJ databases">
        <title>Whole genome shotgun sequence of Phytohabitans rumicis NBRC 108638.</title>
        <authorList>
            <person name="Komaki H."/>
            <person name="Tamura T."/>
        </authorList>
    </citation>
    <scope>NUCLEOTIDE SEQUENCE [LARGE SCALE GENOMIC DNA]</scope>
    <source>
        <strain evidence="1 2">NBRC 108638</strain>
    </source>
</reference>
<evidence type="ECO:0000313" key="2">
    <source>
        <dbReference type="Proteomes" id="UP000482960"/>
    </source>
</evidence>
<comment type="caution">
    <text evidence="1">The sequence shown here is derived from an EMBL/GenBank/DDBJ whole genome shotgun (WGS) entry which is preliminary data.</text>
</comment>
<evidence type="ECO:0000313" key="1">
    <source>
        <dbReference type="EMBL" id="GFJ90484.1"/>
    </source>
</evidence>
<dbReference type="PANTHER" id="PTHR47623">
    <property type="entry name" value="OS09G0287300 PROTEIN"/>
    <property type="match status" value="1"/>
</dbReference>
<dbReference type="AlphaFoldDB" id="A0A6V8L2V0"/>
<organism evidence="1 2">
    <name type="scientific">Phytohabitans rumicis</name>
    <dbReference type="NCBI Taxonomy" id="1076125"/>
    <lineage>
        <taxon>Bacteria</taxon>
        <taxon>Bacillati</taxon>
        <taxon>Actinomycetota</taxon>
        <taxon>Actinomycetes</taxon>
        <taxon>Micromonosporales</taxon>
        <taxon>Micromonosporaceae</taxon>
    </lineage>
</organism>
<proteinExistence type="predicted"/>
<dbReference type="InterPro" id="IPR029033">
    <property type="entry name" value="His_PPase_superfam"/>
</dbReference>
<dbReference type="SMART" id="SM00855">
    <property type="entry name" value="PGAM"/>
    <property type="match status" value="1"/>
</dbReference>
<name>A0A6V8L2V0_9ACTN</name>
<dbReference type="RefSeq" id="WP_173077813.1">
    <property type="nucleotide sequence ID" value="NZ_BAABJB010000003.1"/>
</dbReference>
<accession>A0A6V8L2V0</accession>